<keyword evidence="3" id="KW-1185">Reference proteome</keyword>
<feature type="compositionally biased region" description="Low complexity" evidence="1">
    <location>
        <begin position="277"/>
        <end position="295"/>
    </location>
</feature>
<evidence type="ECO:0000313" key="3">
    <source>
        <dbReference type="Proteomes" id="UP000509418"/>
    </source>
</evidence>
<dbReference type="Proteomes" id="UP000509418">
    <property type="component" value="Chromosome"/>
</dbReference>
<evidence type="ECO:0000256" key="1">
    <source>
        <dbReference type="SAM" id="MobiDB-lite"/>
    </source>
</evidence>
<protein>
    <submittedName>
        <fullName evidence="2">Uncharacterized protein</fullName>
    </submittedName>
</protein>
<sequence>MSDRYDPDVAEGERFITAMGGCTVLDCRVRVVRGTGWSWGPDPAELARGAVALLPRAVHRYLVPALAGAGVPGPPSWPAASGEAEDPARLEVTVPVRIRVRATLRELTDAGRTASGSQAAAVRWPDDPSAPRPGVPTPRAVRTSDPELYTVSVGALASAGPGAEAPSGAASPHERDRVLVSLLSEAWDCGVFESVLARLPRPSLLLLLRALESAGAGAGPVPDALRPVSRDDGPASDGPVHPADGPVVTADDLTSALLAVLDAAESADAPESGTADSLSEAAAGPGEASGPGESLFPGPPGDAGAPGGPPRAAVQGCVPYRSRPAPPGDDDPYTWHRRGPAPGTVTEIDCALPFLLLPALDSRGYLTALSAVLAGGDVPGPDGAAFATALAHKVLPPPGRGWLRSPQDAHSASVFAGLVPSPWGPPESAGRAEPGPGPEAASSPDDLEHRLGSLLALLDVRLGVQSARGHDPGRPLLLTAGGPERLLLLDVDGLYPVWDAARPEELRRPWELAGRPLVLLPRLPSDTVAPAVAPGLLVALDASGIGYVTDLPPARGEAMRRVPGRLRCWTNAGAGPHAPEIPSDALIGGARRLAHEAARADRFTDTLISRRPCARPGQAPALDRTVTLAAASALADLAWTLWADQEAPHPATALDRFADLGARVLFHDGTVEVRLPLGARHADLHRHRLLADVPAVRWLGERRVTFTGG</sequence>
<organism evidence="2 3">
    <name type="scientific">Streptomyces chartreusis</name>
    <dbReference type="NCBI Taxonomy" id="1969"/>
    <lineage>
        <taxon>Bacteria</taxon>
        <taxon>Bacillati</taxon>
        <taxon>Actinomycetota</taxon>
        <taxon>Actinomycetes</taxon>
        <taxon>Kitasatosporales</taxon>
        <taxon>Streptomycetaceae</taxon>
        <taxon>Streptomyces</taxon>
    </lineage>
</organism>
<dbReference type="EMBL" id="CP056041">
    <property type="protein sequence ID" value="QKZ16207.1"/>
    <property type="molecule type" value="Genomic_DNA"/>
</dbReference>
<feature type="region of interest" description="Disordered" evidence="1">
    <location>
        <begin position="265"/>
        <end position="340"/>
    </location>
</feature>
<reference evidence="2 3" key="1">
    <citation type="submission" date="2020-06" db="EMBL/GenBank/DDBJ databases">
        <title>Genome mining for natural products.</title>
        <authorList>
            <person name="Zhang B."/>
            <person name="Shi J."/>
            <person name="Ge H."/>
        </authorList>
    </citation>
    <scope>NUCLEOTIDE SEQUENCE [LARGE SCALE GENOMIC DNA]</scope>
    <source>
        <strain evidence="2 3">NA02069</strain>
    </source>
</reference>
<dbReference type="AlphaFoldDB" id="A0A7I0NT14"/>
<accession>A0A7I0NT14</accession>
<feature type="region of interest" description="Disordered" evidence="1">
    <location>
        <begin position="109"/>
        <end position="146"/>
    </location>
</feature>
<name>A0A7I0NT14_STRCX</name>
<gene>
    <name evidence="2" type="ORF">HUT05_01745</name>
</gene>
<evidence type="ECO:0000313" key="2">
    <source>
        <dbReference type="EMBL" id="QKZ16207.1"/>
    </source>
</evidence>
<feature type="region of interest" description="Disordered" evidence="1">
    <location>
        <begin position="419"/>
        <end position="446"/>
    </location>
</feature>
<proteinExistence type="predicted"/>
<feature type="region of interest" description="Disordered" evidence="1">
    <location>
        <begin position="216"/>
        <end position="248"/>
    </location>
</feature>
<dbReference type="RefSeq" id="WP_176573891.1">
    <property type="nucleotide sequence ID" value="NZ_CBDRGH010000018.1"/>
</dbReference>